<dbReference type="GO" id="GO:0046677">
    <property type="term" value="P:response to antibiotic"/>
    <property type="evidence" value="ECO:0007669"/>
    <property type="project" value="TreeGrafter"/>
</dbReference>
<feature type="domain" description="Multidrug resistance protein MdtA-like barrel-sandwich hybrid" evidence="4">
    <location>
        <begin position="67"/>
        <end position="205"/>
    </location>
</feature>
<dbReference type="Gene3D" id="1.10.287.470">
    <property type="entry name" value="Helix hairpin bin"/>
    <property type="match status" value="1"/>
</dbReference>
<gene>
    <name evidence="7" type="ORF">SAMN05444266_10190</name>
</gene>
<evidence type="ECO:0000256" key="2">
    <source>
        <dbReference type="SAM" id="Coils"/>
    </source>
</evidence>
<evidence type="ECO:0000259" key="4">
    <source>
        <dbReference type="Pfam" id="PF25917"/>
    </source>
</evidence>
<dbReference type="InterPro" id="IPR058624">
    <property type="entry name" value="MdtA-like_HH"/>
</dbReference>
<dbReference type="NCBIfam" id="TIGR01730">
    <property type="entry name" value="RND_mfp"/>
    <property type="match status" value="1"/>
</dbReference>
<evidence type="ECO:0000256" key="1">
    <source>
        <dbReference type="ARBA" id="ARBA00009477"/>
    </source>
</evidence>
<reference evidence="7 8" key="1">
    <citation type="submission" date="2016-11" db="EMBL/GenBank/DDBJ databases">
        <authorList>
            <person name="Jaros S."/>
            <person name="Januszkiewicz K."/>
            <person name="Wedrychowicz H."/>
        </authorList>
    </citation>
    <scope>NUCLEOTIDE SEQUENCE [LARGE SCALE GENOMIC DNA]</scope>
    <source>
        <strain evidence="7 8">DSM 27406</strain>
    </source>
</reference>
<keyword evidence="2" id="KW-0175">Coiled coil</keyword>
<dbReference type="Pfam" id="PF25944">
    <property type="entry name" value="Beta-barrel_RND"/>
    <property type="match status" value="1"/>
</dbReference>
<dbReference type="Gene3D" id="2.40.50.100">
    <property type="match status" value="1"/>
</dbReference>
<dbReference type="InterPro" id="IPR058626">
    <property type="entry name" value="MdtA-like_b-barrel"/>
</dbReference>
<protein>
    <submittedName>
        <fullName evidence="7">Membrane fusion protein, multidrug efflux system</fullName>
    </submittedName>
</protein>
<dbReference type="Pfam" id="PF25876">
    <property type="entry name" value="HH_MFP_RND"/>
    <property type="match status" value="1"/>
</dbReference>
<organism evidence="7 8">
    <name type="scientific">Chitinophaga jiangningensis</name>
    <dbReference type="NCBI Taxonomy" id="1419482"/>
    <lineage>
        <taxon>Bacteria</taxon>
        <taxon>Pseudomonadati</taxon>
        <taxon>Bacteroidota</taxon>
        <taxon>Chitinophagia</taxon>
        <taxon>Chitinophagales</taxon>
        <taxon>Chitinophagaceae</taxon>
        <taxon>Chitinophaga</taxon>
    </lineage>
</organism>
<dbReference type="Gene3D" id="2.40.420.20">
    <property type="match status" value="1"/>
</dbReference>
<dbReference type="AlphaFoldDB" id="A0A1M6V732"/>
<evidence type="ECO:0000259" key="5">
    <source>
        <dbReference type="Pfam" id="PF25944"/>
    </source>
</evidence>
<dbReference type="STRING" id="1419482.SAMN05444266_10190"/>
<dbReference type="GO" id="GO:0030313">
    <property type="term" value="C:cell envelope"/>
    <property type="evidence" value="ECO:0007669"/>
    <property type="project" value="UniProtKB-SubCell"/>
</dbReference>
<dbReference type="Pfam" id="PF25989">
    <property type="entry name" value="YknX_C"/>
    <property type="match status" value="1"/>
</dbReference>
<evidence type="ECO:0000259" key="3">
    <source>
        <dbReference type="Pfam" id="PF25876"/>
    </source>
</evidence>
<dbReference type="InterPro" id="IPR006143">
    <property type="entry name" value="RND_pump_MFP"/>
</dbReference>
<dbReference type="EMBL" id="FRBL01000001">
    <property type="protein sequence ID" value="SHK77273.1"/>
    <property type="molecule type" value="Genomic_DNA"/>
</dbReference>
<dbReference type="Gene3D" id="2.40.30.170">
    <property type="match status" value="1"/>
</dbReference>
<comment type="similarity">
    <text evidence="1">Belongs to the membrane fusion protein (MFP) (TC 8.A.1) family.</text>
</comment>
<dbReference type="Proteomes" id="UP000184420">
    <property type="component" value="Unassembled WGS sequence"/>
</dbReference>
<accession>A0A1M6V732</accession>
<proteinExistence type="inferred from homology"/>
<dbReference type="PANTHER" id="PTHR30158">
    <property type="entry name" value="ACRA/E-RELATED COMPONENT OF DRUG EFFLUX TRANSPORTER"/>
    <property type="match status" value="1"/>
</dbReference>
<sequence>MVTGTDMKKMNHFVLLSAAGMLAFSACKGPGQKGAPALPPTAVNTVEANVAPAVYYDKFPASVVALNQVELRSQVSGFITGIFFQEGEVVQKGKVLYEIDRRKYEAAYRQAEASIASAQANYNKAKKDDDRYKRLAEQDAVARQILDNAEAALETSRSQLAAAQASLLAARTDLDYSLIKAPFTGRIGISQVRLGAQVSPGTTLLNTISSENPIAVDFVVNESDISRYAELQGMSTANDTTFRLQLPDGSLYAQNGRLLAVDRGVDNQTATIRVRIEFANPDNKLKDGMSCVLNVLNQQSGDRLIIPYKALTEQMGEYFVFVAKDSIAVQRKVHLGPRMRDQIVIMEGLQQGDKVITEGFQRLRDSSRIQTGIPAAPQGAAAAKK</sequence>
<feature type="domain" description="Multidrug resistance protein MdtA-like alpha-helical hairpin" evidence="3">
    <location>
        <begin position="108"/>
        <end position="177"/>
    </location>
</feature>
<dbReference type="GO" id="GO:0005886">
    <property type="term" value="C:plasma membrane"/>
    <property type="evidence" value="ECO:0007669"/>
    <property type="project" value="TreeGrafter"/>
</dbReference>
<dbReference type="SUPFAM" id="SSF111369">
    <property type="entry name" value="HlyD-like secretion proteins"/>
    <property type="match status" value="1"/>
</dbReference>
<feature type="coiled-coil region" evidence="2">
    <location>
        <begin position="101"/>
        <end position="166"/>
    </location>
</feature>
<evidence type="ECO:0000313" key="7">
    <source>
        <dbReference type="EMBL" id="SHK77273.1"/>
    </source>
</evidence>
<evidence type="ECO:0000313" key="8">
    <source>
        <dbReference type="Proteomes" id="UP000184420"/>
    </source>
</evidence>
<keyword evidence="8" id="KW-1185">Reference proteome</keyword>
<dbReference type="InterPro" id="IPR058637">
    <property type="entry name" value="YknX-like_C"/>
</dbReference>
<name>A0A1M6V732_9BACT</name>
<feature type="domain" description="Multidrug resistance protein MdtA-like beta-barrel" evidence="5">
    <location>
        <begin position="213"/>
        <end position="289"/>
    </location>
</feature>
<dbReference type="InterPro" id="IPR058625">
    <property type="entry name" value="MdtA-like_BSH"/>
</dbReference>
<evidence type="ECO:0000259" key="6">
    <source>
        <dbReference type="Pfam" id="PF25989"/>
    </source>
</evidence>
<dbReference type="GO" id="GO:0022857">
    <property type="term" value="F:transmembrane transporter activity"/>
    <property type="evidence" value="ECO:0007669"/>
    <property type="project" value="InterPro"/>
</dbReference>
<feature type="domain" description="YknX-like C-terminal permuted SH3-like" evidence="6">
    <location>
        <begin position="305"/>
        <end position="369"/>
    </location>
</feature>
<dbReference type="Pfam" id="PF25917">
    <property type="entry name" value="BSH_RND"/>
    <property type="match status" value="1"/>
</dbReference>